<protein>
    <recommendedName>
        <fullName evidence="1">DUF4246 domain-containing protein</fullName>
    </recommendedName>
</protein>
<dbReference type="EMBL" id="SGPM01000007">
    <property type="protein sequence ID" value="THH33338.1"/>
    <property type="molecule type" value="Genomic_DNA"/>
</dbReference>
<accession>A0A4S4N5V7</accession>
<reference evidence="2 3" key="1">
    <citation type="submission" date="2019-02" db="EMBL/GenBank/DDBJ databases">
        <title>Genome sequencing of the rare red list fungi Antrodiella citrinella (Flaviporus citrinellus).</title>
        <authorList>
            <person name="Buettner E."/>
            <person name="Kellner H."/>
        </authorList>
    </citation>
    <scope>NUCLEOTIDE SEQUENCE [LARGE SCALE GENOMIC DNA]</scope>
    <source>
        <strain evidence="2 3">DSM 108506</strain>
    </source>
</reference>
<dbReference type="AlphaFoldDB" id="A0A4S4N5V7"/>
<feature type="domain" description="DUF4246" evidence="1">
    <location>
        <begin position="54"/>
        <end position="461"/>
    </location>
</feature>
<comment type="caution">
    <text evidence="2">The sequence shown here is derived from an EMBL/GenBank/DDBJ whole genome shotgun (WGS) entry which is preliminary data.</text>
</comment>
<dbReference type="OrthoDB" id="415532at2759"/>
<evidence type="ECO:0000259" key="1">
    <source>
        <dbReference type="Pfam" id="PF14033"/>
    </source>
</evidence>
<dbReference type="Proteomes" id="UP000308730">
    <property type="component" value="Unassembled WGS sequence"/>
</dbReference>
<dbReference type="InterPro" id="IPR049192">
    <property type="entry name" value="DUF4246_C"/>
</dbReference>
<dbReference type="PANTHER" id="PTHR33119">
    <property type="entry name" value="IFI3P"/>
    <property type="match status" value="1"/>
</dbReference>
<evidence type="ECO:0000313" key="3">
    <source>
        <dbReference type="Proteomes" id="UP000308730"/>
    </source>
</evidence>
<keyword evidence="3" id="KW-1185">Reference proteome</keyword>
<gene>
    <name evidence="2" type="ORF">EUX98_g822</name>
</gene>
<organism evidence="2 3">
    <name type="scientific">Antrodiella citrinella</name>
    <dbReference type="NCBI Taxonomy" id="2447956"/>
    <lineage>
        <taxon>Eukaryota</taxon>
        <taxon>Fungi</taxon>
        <taxon>Dikarya</taxon>
        <taxon>Basidiomycota</taxon>
        <taxon>Agaricomycotina</taxon>
        <taxon>Agaricomycetes</taxon>
        <taxon>Polyporales</taxon>
        <taxon>Steccherinaceae</taxon>
        <taxon>Antrodiella</taxon>
    </lineage>
</organism>
<dbReference type="InterPro" id="IPR025340">
    <property type="entry name" value="DUF4246"/>
</dbReference>
<name>A0A4S4N5V7_9APHY</name>
<dbReference type="Pfam" id="PF14033">
    <property type="entry name" value="DUF4246"/>
    <property type="match status" value="1"/>
</dbReference>
<dbReference type="PANTHER" id="PTHR33119:SF1">
    <property type="entry name" value="FE2OG DIOXYGENASE DOMAIN-CONTAINING PROTEIN"/>
    <property type="match status" value="1"/>
</dbReference>
<evidence type="ECO:0000313" key="2">
    <source>
        <dbReference type="EMBL" id="THH33338.1"/>
    </source>
</evidence>
<sequence length="528" mass="59471">MCSLSAELRSREGWWSDRLDEVVREGWITLHAGRTRTVETPCGFTDVTLSIEQVTYVIDELEGYSKLRDEDHECQVSCFERIWESTALFTTEFLSSLDTELQVVRDADTATSDGTVFDIVDPYTYPVRYNNTLVRAPDGQLHFAVPPVEPPVDGYTVSTHFASLPTSFSISHADGVLTAHSLAYINGIDPSLSALYSYIEHALAKTIPLFEHVLTDLHRDNPLPQRIRGSCKYTVWDEPEEPEHSDDEDGWAKYGREMRTWALQRPIAIPDIPDTGYPGGLEKRRTVVSLRGSTIKVIVKVTDIRLTPEKPQFLAEPWQVAGMRNEHVVACAFHCIACDNIAPPALAFRMPICSPFKFTSGDEGATARTWGLRHGSPGIQSLGQVPLTLGRSVVLPNIYQHALQPTTLIDQEKEGSMTILSFLLVDPDLSNIDGTGTHGADEFEILTTSTVPPQQKAWIRRAVEESLDVRIPNEIVERIMDHVEGLLTEKEALKVTKEMKVQRKWFRISHARFWFNLPFDVWTGEQRV</sequence>
<proteinExistence type="predicted"/>